<dbReference type="Pfam" id="PF23041">
    <property type="entry name" value="DUF7036"/>
    <property type="match status" value="2"/>
</dbReference>
<keyword evidence="2" id="KW-0812">Transmembrane</keyword>
<evidence type="ECO:0000313" key="5">
    <source>
        <dbReference type="Proteomes" id="UP001374535"/>
    </source>
</evidence>
<evidence type="ECO:0000313" key="4">
    <source>
        <dbReference type="EMBL" id="WVY92473.1"/>
    </source>
</evidence>
<keyword evidence="2" id="KW-1133">Transmembrane helix</keyword>
<protein>
    <recommendedName>
        <fullName evidence="3">DUF7036 domain-containing protein</fullName>
    </recommendedName>
</protein>
<sequence length="528" mass="57392">REREKEGVVVIPDAVEMGKSEQQHVQEEGQSGGSEVEAPLCWVLLRPFSFKCLFLLLLSLSALISSLFWVLPRHTVTYSFDARDVIKQNGQSQLPSLSFPTIAFFVSSGGTEWLSGIQAMYVLPILAQEFEMRIAAVQTSFRLEKPVSQLIPYIETLEYDIYGEIALPNTKVAILSMHQSITPNCTDVVFGVLCDPMKGSINPVSLSVLRSSLIELFLKQSNLTLTPSIFGSASIFEILKFPGGLTVIPPYSAYIWQMPEVLFNFTLNNSISEVLENFDDFKYELKSGLHLNSDENVYVQITNENGSTTAPPVVVQASVMPGYGSLLPQRLKQLAQTITGSAGKNLGLNNSVFGRVKEVRLSTFLKKKLHASSPSPSPAPSPQLSDHSEPSTSPHPASPYSPISPATAEPSPCFDCEVSSPAPSIVPEHPPDPCPYSGFVHYPISSPKSYSNPSISSPSAAPTSNSATTEEASDLSHGSKRRKGEETSKKLVSQMHAPSSISSAGGDFRGEILLMGFCMLLIAFCFCQ</sequence>
<dbReference type="PANTHER" id="PTHR33826">
    <property type="entry name" value="F20B24.21"/>
    <property type="match status" value="1"/>
</dbReference>
<feature type="region of interest" description="Disordered" evidence="1">
    <location>
        <begin position="369"/>
        <end position="406"/>
    </location>
</feature>
<accession>A0AAQ3RH07</accession>
<feature type="transmembrane region" description="Helical" evidence="2">
    <location>
        <begin position="52"/>
        <end position="71"/>
    </location>
</feature>
<keyword evidence="5" id="KW-1185">Reference proteome</keyword>
<feature type="domain" description="DUF7036" evidence="3">
    <location>
        <begin position="140"/>
        <end position="231"/>
    </location>
</feature>
<feature type="region of interest" description="Disordered" evidence="1">
    <location>
        <begin position="451"/>
        <end position="496"/>
    </location>
</feature>
<name>A0AAQ3RH07_VIGMU</name>
<proteinExistence type="predicted"/>
<dbReference type="PANTHER" id="PTHR33826:SF4">
    <property type="entry name" value="F20B24.21"/>
    <property type="match status" value="1"/>
</dbReference>
<reference evidence="4 5" key="1">
    <citation type="journal article" date="2023" name="Life. Sci Alliance">
        <title>Evolutionary insights into 3D genome organization and epigenetic landscape of Vigna mungo.</title>
        <authorList>
            <person name="Junaid A."/>
            <person name="Singh B."/>
            <person name="Bhatia S."/>
        </authorList>
    </citation>
    <scope>NUCLEOTIDE SEQUENCE [LARGE SCALE GENOMIC DNA]</scope>
    <source>
        <strain evidence="4">Urdbean</strain>
    </source>
</reference>
<feature type="domain" description="DUF7036" evidence="3">
    <location>
        <begin position="264"/>
        <end position="354"/>
    </location>
</feature>
<evidence type="ECO:0000259" key="3">
    <source>
        <dbReference type="Pfam" id="PF23041"/>
    </source>
</evidence>
<dbReference type="EMBL" id="CP144691">
    <property type="protein sequence ID" value="WVY92473.1"/>
    <property type="molecule type" value="Genomic_DNA"/>
</dbReference>
<gene>
    <name evidence="4" type="ORF">V8G54_031561</name>
</gene>
<feature type="compositionally biased region" description="Low complexity" evidence="1">
    <location>
        <begin position="451"/>
        <end position="470"/>
    </location>
</feature>
<organism evidence="4 5">
    <name type="scientific">Vigna mungo</name>
    <name type="common">Black gram</name>
    <name type="synonym">Phaseolus mungo</name>
    <dbReference type="NCBI Taxonomy" id="3915"/>
    <lineage>
        <taxon>Eukaryota</taxon>
        <taxon>Viridiplantae</taxon>
        <taxon>Streptophyta</taxon>
        <taxon>Embryophyta</taxon>
        <taxon>Tracheophyta</taxon>
        <taxon>Spermatophyta</taxon>
        <taxon>Magnoliopsida</taxon>
        <taxon>eudicotyledons</taxon>
        <taxon>Gunneridae</taxon>
        <taxon>Pentapetalae</taxon>
        <taxon>rosids</taxon>
        <taxon>fabids</taxon>
        <taxon>Fabales</taxon>
        <taxon>Fabaceae</taxon>
        <taxon>Papilionoideae</taxon>
        <taxon>50 kb inversion clade</taxon>
        <taxon>NPAAA clade</taxon>
        <taxon>indigoferoid/millettioid clade</taxon>
        <taxon>Phaseoleae</taxon>
        <taxon>Vigna</taxon>
    </lineage>
</organism>
<evidence type="ECO:0000256" key="2">
    <source>
        <dbReference type="SAM" id="Phobius"/>
    </source>
</evidence>
<dbReference type="InterPro" id="IPR055464">
    <property type="entry name" value="DUF7036"/>
</dbReference>
<evidence type="ECO:0000256" key="1">
    <source>
        <dbReference type="SAM" id="MobiDB-lite"/>
    </source>
</evidence>
<dbReference type="Proteomes" id="UP001374535">
    <property type="component" value="Chromosome 10"/>
</dbReference>
<dbReference type="AlphaFoldDB" id="A0AAQ3RH07"/>
<feature type="non-terminal residue" evidence="4">
    <location>
        <position position="528"/>
    </location>
</feature>
<keyword evidence="2" id="KW-0472">Membrane</keyword>